<dbReference type="EMBL" id="CALNXJ010000001">
    <property type="protein sequence ID" value="CAH3031370.1"/>
    <property type="molecule type" value="Genomic_DNA"/>
</dbReference>
<protein>
    <submittedName>
        <fullName evidence="1">Uncharacterized protein</fullName>
    </submittedName>
</protein>
<evidence type="ECO:0000313" key="1">
    <source>
        <dbReference type="EMBL" id="CAH3031370.1"/>
    </source>
</evidence>
<proteinExistence type="predicted"/>
<sequence length="133" mass="15170">MDLVGEFYGLTLDTLRMILPLFLSTLLTVSGNLEELRGSEELIAELRMDMLQGCKGEMVKMIERGISMVEDMRSCGLYHDNDCIEECLKFCFMPILRDELHGAARLWNLHRILPSTNSKSPSGRPDVLFFLPE</sequence>
<keyword evidence="2" id="KW-1185">Reference proteome</keyword>
<reference evidence="1 2" key="1">
    <citation type="submission" date="2022-05" db="EMBL/GenBank/DDBJ databases">
        <authorList>
            <consortium name="Genoscope - CEA"/>
            <person name="William W."/>
        </authorList>
    </citation>
    <scope>NUCLEOTIDE SEQUENCE [LARGE SCALE GENOMIC DNA]</scope>
</reference>
<comment type="caution">
    <text evidence="1">The sequence shown here is derived from an EMBL/GenBank/DDBJ whole genome shotgun (WGS) entry which is preliminary data.</text>
</comment>
<accession>A0AAU9VMG7</accession>
<gene>
    <name evidence="1" type="ORF">PMEA_00000072</name>
</gene>
<organism evidence="1 2">
    <name type="scientific">Pocillopora meandrina</name>
    <dbReference type="NCBI Taxonomy" id="46732"/>
    <lineage>
        <taxon>Eukaryota</taxon>
        <taxon>Metazoa</taxon>
        <taxon>Cnidaria</taxon>
        <taxon>Anthozoa</taxon>
        <taxon>Hexacorallia</taxon>
        <taxon>Scleractinia</taxon>
        <taxon>Astrocoeniina</taxon>
        <taxon>Pocilloporidae</taxon>
        <taxon>Pocillopora</taxon>
    </lineage>
</organism>
<dbReference type="Proteomes" id="UP001159428">
    <property type="component" value="Unassembled WGS sequence"/>
</dbReference>
<name>A0AAU9VMG7_9CNID</name>
<dbReference type="AlphaFoldDB" id="A0AAU9VMG7"/>
<feature type="non-terminal residue" evidence="1">
    <location>
        <position position="133"/>
    </location>
</feature>
<evidence type="ECO:0000313" key="2">
    <source>
        <dbReference type="Proteomes" id="UP001159428"/>
    </source>
</evidence>